<dbReference type="Proteomes" id="UP000244956">
    <property type="component" value="Unassembled WGS sequence"/>
</dbReference>
<dbReference type="OrthoDB" id="9801646at2"/>
<evidence type="ECO:0000313" key="2">
    <source>
        <dbReference type="EMBL" id="PWE00368.1"/>
    </source>
</evidence>
<evidence type="ECO:0000259" key="1">
    <source>
        <dbReference type="Pfam" id="PF16011"/>
    </source>
</evidence>
<sequence length="215" mass="24958">MKKLTIAKLDIPSPSLERVSDFLDQEGTKTSIETVNWNEFPYQPDVTFAMGYDETHIFLKFYVKEQYIRAMETQPNGNVWEDSCCEFFCAFDEKGYYNLETNCIGTQLLGFGPSKESRERFSAEVIHSIEKTSTLGRETFEPQRGNFDYQLTMIIPASAYREHPNLTFTKGMTFKANFYKCGDKTPEPHFVSWNPIEIEQPNFHRPDFFGEVELG</sequence>
<dbReference type="InterPro" id="IPR010502">
    <property type="entry name" value="Carb-bd_dom_fam9"/>
</dbReference>
<reference evidence="2 3" key="1">
    <citation type="submission" date="2018-05" db="EMBL/GenBank/DDBJ databases">
        <title>Marinilabilia rubrum sp. nov., isolated from saltern sediment.</title>
        <authorList>
            <person name="Zhang R."/>
        </authorList>
    </citation>
    <scope>NUCLEOTIDE SEQUENCE [LARGE SCALE GENOMIC DNA]</scope>
    <source>
        <strain evidence="2 3">WTE16</strain>
    </source>
</reference>
<dbReference type="AlphaFoldDB" id="A0A2U2BBD0"/>
<dbReference type="GO" id="GO:0016052">
    <property type="term" value="P:carbohydrate catabolic process"/>
    <property type="evidence" value="ECO:0007669"/>
    <property type="project" value="InterPro"/>
</dbReference>
<dbReference type="Pfam" id="PF16011">
    <property type="entry name" value="CBM9_2"/>
    <property type="match status" value="1"/>
</dbReference>
<dbReference type="EMBL" id="QEWP01000003">
    <property type="protein sequence ID" value="PWE00368.1"/>
    <property type="molecule type" value="Genomic_DNA"/>
</dbReference>
<evidence type="ECO:0000313" key="3">
    <source>
        <dbReference type="Proteomes" id="UP000244956"/>
    </source>
</evidence>
<dbReference type="RefSeq" id="WP_109263407.1">
    <property type="nucleotide sequence ID" value="NZ_QEWP01000003.1"/>
</dbReference>
<feature type="domain" description="Carbohydrate-binding" evidence="1">
    <location>
        <begin position="23"/>
        <end position="214"/>
    </location>
</feature>
<protein>
    <recommendedName>
        <fullName evidence="1">Carbohydrate-binding domain-containing protein</fullName>
    </recommendedName>
</protein>
<name>A0A2U2BBD0_9BACT</name>
<proteinExistence type="predicted"/>
<accession>A0A2U2BBD0</accession>
<dbReference type="Gene3D" id="2.60.40.1190">
    <property type="match status" value="1"/>
</dbReference>
<comment type="caution">
    <text evidence="2">The sequence shown here is derived from an EMBL/GenBank/DDBJ whole genome shotgun (WGS) entry which is preliminary data.</text>
</comment>
<dbReference type="CDD" id="cd09620">
    <property type="entry name" value="CBM9_like_3"/>
    <property type="match status" value="1"/>
</dbReference>
<dbReference type="GO" id="GO:0030246">
    <property type="term" value="F:carbohydrate binding"/>
    <property type="evidence" value="ECO:0007669"/>
    <property type="project" value="InterPro"/>
</dbReference>
<dbReference type="GO" id="GO:0004553">
    <property type="term" value="F:hydrolase activity, hydrolyzing O-glycosyl compounds"/>
    <property type="evidence" value="ECO:0007669"/>
    <property type="project" value="InterPro"/>
</dbReference>
<gene>
    <name evidence="2" type="ORF">DDZ16_05355</name>
</gene>
<keyword evidence="3" id="KW-1185">Reference proteome</keyword>
<organism evidence="2 3">
    <name type="scientific">Marinilabilia rubra</name>
    <dbReference type="NCBI Taxonomy" id="2162893"/>
    <lineage>
        <taxon>Bacteria</taxon>
        <taxon>Pseudomonadati</taxon>
        <taxon>Bacteroidota</taxon>
        <taxon>Bacteroidia</taxon>
        <taxon>Marinilabiliales</taxon>
        <taxon>Marinilabiliaceae</taxon>
        <taxon>Marinilabilia</taxon>
    </lineage>
</organism>
<dbReference type="SUPFAM" id="SSF49344">
    <property type="entry name" value="CBD9-like"/>
    <property type="match status" value="1"/>
</dbReference>